<evidence type="ECO:0000313" key="2">
    <source>
        <dbReference type="Proteomes" id="UP000219621"/>
    </source>
</evidence>
<protein>
    <submittedName>
        <fullName evidence="1">Uncharacterized protein</fullName>
    </submittedName>
</protein>
<proteinExistence type="predicted"/>
<dbReference type="EMBL" id="OCNJ01000022">
    <property type="protein sequence ID" value="SOE01711.1"/>
    <property type="molecule type" value="Genomic_DNA"/>
</dbReference>
<dbReference type="AlphaFoldDB" id="A0A286H1U5"/>
<evidence type="ECO:0000313" key="1">
    <source>
        <dbReference type="EMBL" id="SOE01711.1"/>
    </source>
</evidence>
<dbReference type="Proteomes" id="UP000219621">
    <property type="component" value="Unassembled WGS sequence"/>
</dbReference>
<gene>
    <name evidence="1" type="ORF">SAMN05421508_12218</name>
</gene>
<organism evidence="1 2">
    <name type="scientific">Caenispirillum bisanense</name>
    <dbReference type="NCBI Taxonomy" id="414052"/>
    <lineage>
        <taxon>Bacteria</taxon>
        <taxon>Pseudomonadati</taxon>
        <taxon>Pseudomonadota</taxon>
        <taxon>Alphaproteobacteria</taxon>
        <taxon>Rhodospirillales</taxon>
        <taxon>Novispirillaceae</taxon>
        <taxon>Caenispirillum</taxon>
    </lineage>
</organism>
<sequence>MKPRRPDWGLALGWALVAGGAALALAGLVQA</sequence>
<keyword evidence="2" id="KW-1185">Reference proteome</keyword>
<accession>A0A286H1U5</accession>
<name>A0A286H1U5_9PROT</name>
<reference evidence="1 2" key="1">
    <citation type="submission" date="2017-09" db="EMBL/GenBank/DDBJ databases">
        <authorList>
            <person name="Ehlers B."/>
            <person name="Leendertz F.H."/>
        </authorList>
    </citation>
    <scope>NUCLEOTIDE SEQUENCE [LARGE SCALE GENOMIC DNA]</scope>
    <source>
        <strain evidence="1 2">USBA 140</strain>
    </source>
</reference>